<dbReference type="RefSeq" id="WP_139445004.1">
    <property type="nucleotide sequence ID" value="NZ_SMDR01000001.1"/>
</dbReference>
<comment type="caution">
    <text evidence="3">The sequence shown here is derived from an EMBL/GenBank/DDBJ whole genome shotgun (WGS) entry which is preliminary data.</text>
</comment>
<keyword evidence="4" id="KW-1185">Reference proteome</keyword>
<dbReference type="AlphaFoldDB" id="A0A5C4RTM4"/>
<keyword evidence="3" id="KW-0560">Oxidoreductase</keyword>
<dbReference type="Pfam" id="PF00903">
    <property type="entry name" value="Glyoxalase"/>
    <property type="match status" value="1"/>
</dbReference>
<evidence type="ECO:0000259" key="2">
    <source>
        <dbReference type="Pfam" id="PF00903"/>
    </source>
</evidence>
<proteinExistence type="predicted"/>
<evidence type="ECO:0000256" key="1">
    <source>
        <dbReference type="SAM" id="MobiDB-lite"/>
    </source>
</evidence>
<dbReference type="InterPro" id="IPR004360">
    <property type="entry name" value="Glyas_Fos-R_dOase_dom"/>
</dbReference>
<dbReference type="PANTHER" id="PTHR33990:SF1">
    <property type="entry name" value="PROTEIN YJDN"/>
    <property type="match status" value="1"/>
</dbReference>
<reference evidence="3 4" key="1">
    <citation type="submission" date="2019-03" db="EMBL/GenBank/DDBJ databases">
        <title>Arenimonas daejeonensis sp. nov., isolated from compost.</title>
        <authorList>
            <person name="Jeon C.O."/>
        </authorList>
    </citation>
    <scope>NUCLEOTIDE SEQUENCE [LARGE SCALE GENOMIC DNA]</scope>
    <source>
        <strain evidence="3 4">R29</strain>
    </source>
</reference>
<dbReference type="PANTHER" id="PTHR33990">
    <property type="entry name" value="PROTEIN YJDN-RELATED"/>
    <property type="match status" value="1"/>
</dbReference>
<dbReference type="GO" id="GO:0051213">
    <property type="term" value="F:dioxygenase activity"/>
    <property type="evidence" value="ECO:0007669"/>
    <property type="project" value="UniProtKB-KW"/>
</dbReference>
<feature type="region of interest" description="Disordered" evidence="1">
    <location>
        <begin position="37"/>
        <end position="61"/>
    </location>
</feature>
<dbReference type="CDD" id="cd06588">
    <property type="entry name" value="PhnB_like"/>
    <property type="match status" value="1"/>
</dbReference>
<dbReference type="InterPro" id="IPR029068">
    <property type="entry name" value="Glyas_Bleomycin-R_OHBP_Dase"/>
</dbReference>
<evidence type="ECO:0000313" key="4">
    <source>
        <dbReference type="Proteomes" id="UP000305760"/>
    </source>
</evidence>
<dbReference type="InterPro" id="IPR028973">
    <property type="entry name" value="PhnB-like"/>
</dbReference>
<organism evidence="3 4">
    <name type="scientific">Arenimonas terrae</name>
    <dbReference type="NCBI Taxonomy" id="2546226"/>
    <lineage>
        <taxon>Bacteria</taxon>
        <taxon>Pseudomonadati</taxon>
        <taxon>Pseudomonadota</taxon>
        <taxon>Gammaproteobacteria</taxon>
        <taxon>Lysobacterales</taxon>
        <taxon>Lysobacteraceae</taxon>
        <taxon>Arenimonas</taxon>
    </lineage>
</organism>
<sequence>MAITAIHPYLNFNGNCEEAFAHYAKVLGATNTGIFRYGDAPPEPNEQSHSSPEGCNPQLPPGFENKVMNTALQLGEMLIMGSDCPPSMWKDGGQNHTVSLQVTDEAEAERLFAGLMEGASQIQMPMGETFWAKRFGMGVDRFGTPWMVNCSRDMG</sequence>
<protein>
    <submittedName>
        <fullName evidence="3">Glyoxalase/bleomycin resistance/extradiol dioxygenase family protein</fullName>
    </submittedName>
</protein>
<gene>
    <name evidence="3" type="ORF">E1B00_01705</name>
</gene>
<dbReference type="Gene3D" id="3.10.180.10">
    <property type="entry name" value="2,3-Dihydroxybiphenyl 1,2-Dioxygenase, domain 1"/>
    <property type="match status" value="1"/>
</dbReference>
<dbReference type="Proteomes" id="UP000305760">
    <property type="component" value="Unassembled WGS sequence"/>
</dbReference>
<dbReference type="OrthoDB" id="9795306at2"/>
<keyword evidence="3" id="KW-0223">Dioxygenase</keyword>
<dbReference type="EMBL" id="SMDR01000001">
    <property type="protein sequence ID" value="TNJ34530.1"/>
    <property type="molecule type" value="Genomic_DNA"/>
</dbReference>
<dbReference type="SUPFAM" id="SSF54593">
    <property type="entry name" value="Glyoxalase/Bleomycin resistance protein/Dihydroxybiphenyl dioxygenase"/>
    <property type="match status" value="1"/>
</dbReference>
<evidence type="ECO:0000313" key="3">
    <source>
        <dbReference type="EMBL" id="TNJ34530.1"/>
    </source>
</evidence>
<name>A0A5C4RTM4_9GAMM</name>
<feature type="domain" description="Glyoxalase/fosfomycin resistance/dioxygenase" evidence="2">
    <location>
        <begin position="8"/>
        <end position="147"/>
    </location>
</feature>
<accession>A0A5C4RTM4</accession>